<feature type="compositionally biased region" description="Acidic residues" evidence="9">
    <location>
        <begin position="108"/>
        <end position="117"/>
    </location>
</feature>
<keyword evidence="7" id="KW-0862">Zinc</keyword>
<dbReference type="EC" id="2.3.2.27" evidence="2"/>
<evidence type="ECO:0000313" key="12">
    <source>
        <dbReference type="RefSeq" id="XP_035826047.1"/>
    </source>
</evidence>
<feature type="domain" description="RING-type" evidence="10">
    <location>
        <begin position="223"/>
        <end position="264"/>
    </location>
</feature>
<keyword evidence="3" id="KW-0808">Transferase</keyword>
<keyword evidence="6" id="KW-0833">Ubl conjugation pathway</keyword>
<dbReference type="Gene3D" id="3.30.40.10">
    <property type="entry name" value="Zinc/RING finger domain, C3HC4 (zinc finger)"/>
    <property type="match status" value="1"/>
</dbReference>
<sequence length="319" mass="34439">MAEATVAPPCNTRFFCHECRSEVRPNIPAYTCSRCNSGFIEEMESGPAAQPQSSASATPTDPAVQFAEMLSNAFLDPLRNSGGPGTMWGTRHRYNTRQASQAPRNPTEDTEESEDDDMRGVAPSAVFHFTPGDLHQPGQQTFHGIINYMIQRLGSDLGGGPPFVHLHGNPGDYAWGTGGLDAIISQLFSQLEGSGAPPAQKEKIESLPTVTIDQSHIDATLQCAICMDDFELYQKVRKLPCDHMYHSECIVKWLEMHGTCPVCRKDLNGEDTSTNEVDFASVFPRNGDDGQGASSSSSSSSISMGPSGSSSSSMDDHQA</sequence>
<dbReference type="InterPro" id="IPR039525">
    <property type="entry name" value="RNF126-like_zinc-ribbon"/>
</dbReference>
<reference evidence="12" key="1">
    <citation type="submission" date="2025-08" db="UniProtKB">
        <authorList>
            <consortium name="RefSeq"/>
        </authorList>
    </citation>
    <scope>IDENTIFICATION</scope>
</reference>
<dbReference type="PANTHER" id="PTHR15710:SF243">
    <property type="entry name" value="E3 UBIQUITIN-PROTEIN LIGASE PRAJA-2 ISOFORM X1"/>
    <property type="match status" value="1"/>
</dbReference>
<evidence type="ECO:0000256" key="5">
    <source>
        <dbReference type="ARBA" id="ARBA00022771"/>
    </source>
</evidence>
<organism evidence="11 12">
    <name type="scientific">Aplysia californica</name>
    <name type="common">California sea hare</name>
    <dbReference type="NCBI Taxonomy" id="6500"/>
    <lineage>
        <taxon>Eukaryota</taxon>
        <taxon>Metazoa</taxon>
        <taxon>Spiralia</taxon>
        <taxon>Lophotrochozoa</taxon>
        <taxon>Mollusca</taxon>
        <taxon>Gastropoda</taxon>
        <taxon>Heterobranchia</taxon>
        <taxon>Euthyneura</taxon>
        <taxon>Tectipleura</taxon>
        <taxon>Aplysiida</taxon>
        <taxon>Aplysioidea</taxon>
        <taxon>Aplysiidae</taxon>
        <taxon>Aplysia</taxon>
    </lineage>
</organism>
<feature type="region of interest" description="Disordered" evidence="9">
    <location>
        <begin position="75"/>
        <end position="118"/>
    </location>
</feature>
<dbReference type="Pfam" id="PF14369">
    <property type="entry name" value="Zn_ribbon_19"/>
    <property type="match status" value="1"/>
</dbReference>
<comment type="catalytic activity">
    <reaction evidence="1">
        <text>S-ubiquitinyl-[E2 ubiquitin-conjugating enzyme]-L-cysteine + [acceptor protein]-L-lysine = [E2 ubiquitin-conjugating enzyme]-L-cysteine + N(6)-ubiquitinyl-[acceptor protein]-L-lysine.</text>
        <dbReference type="EC" id="2.3.2.27"/>
    </reaction>
</comment>
<evidence type="ECO:0000256" key="4">
    <source>
        <dbReference type="ARBA" id="ARBA00022723"/>
    </source>
</evidence>
<evidence type="ECO:0000256" key="7">
    <source>
        <dbReference type="ARBA" id="ARBA00022833"/>
    </source>
</evidence>
<evidence type="ECO:0000256" key="8">
    <source>
        <dbReference type="PROSITE-ProRule" id="PRU00175"/>
    </source>
</evidence>
<keyword evidence="11" id="KW-1185">Reference proteome</keyword>
<dbReference type="PANTHER" id="PTHR15710">
    <property type="entry name" value="E3 UBIQUITIN-PROTEIN LIGASE PRAJA"/>
    <property type="match status" value="1"/>
</dbReference>
<name>A0ABM1VUF5_APLCA</name>
<evidence type="ECO:0000256" key="6">
    <source>
        <dbReference type="ARBA" id="ARBA00022786"/>
    </source>
</evidence>
<keyword evidence="4" id="KW-0479">Metal-binding</keyword>
<dbReference type="Proteomes" id="UP000694888">
    <property type="component" value="Unplaced"/>
</dbReference>
<evidence type="ECO:0000256" key="3">
    <source>
        <dbReference type="ARBA" id="ARBA00022679"/>
    </source>
</evidence>
<dbReference type="InterPro" id="IPR013083">
    <property type="entry name" value="Znf_RING/FYVE/PHD"/>
</dbReference>
<feature type="compositionally biased region" description="Low complexity" evidence="9">
    <location>
        <begin position="294"/>
        <end position="313"/>
    </location>
</feature>
<dbReference type="RefSeq" id="XP_035826047.1">
    <property type="nucleotide sequence ID" value="XM_035970154.1"/>
</dbReference>
<keyword evidence="5 8" id="KW-0863">Zinc-finger</keyword>
<dbReference type="PROSITE" id="PS50089">
    <property type="entry name" value="ZF_RING_2"/>
    <property type="match status" value="1"/>
</dbReference>
<evidence type="ECO:0000256" key="9">
    <source>
        <dbReference type="SAM" id="MobiDB-lite"/>
    </source>
</evidence>
<dbReference type="SMART" id="SM00184">
    <property type="entry name" value="RING"/>
    <property type="match status" value="1"/>
</dbReference>
<dbReference type="InterPro" id="IPR001841">
    <property type="entry name" value="Znf_RING"/>
</dbReference>
<proteinExistence type="predicted"/>
<evidence type="ECO:0000259" key="10">
    <source>
        <dbReference type="PROSITE" id="PS50089"/>
    </source>
</evidence>
<evidence type="ECO:0000256" key="2">
    <source>
        <dbReference type="ARBA" id="ARBA00012483"/>
    </source>
</evidence>
<evidence type="ECO:0000256" key="1">
    <source>
        <dbReference type="ARBA" id="ARBA00000900"/>
    </source>
</evidence>
<dbReference type="SUPFAM" id="SSF57850">
    <property type="entry name" value="RING/U-box"/>
    <property type="match status" value="1"/>
</dbReference>
<evidence type="ECO:0000313" key="11">
    <source>
        <dbReference type="Proteomes" id="UP000694888"/>
    </source>
</evidence>
<dbReference type="Pfam" id="PF13639">
    <property type="entry name" value="zf-RING_2"/>
    <property type="match status" value="1"/>
</dbReference>
<accession>A0ABM1VUF5</accession>
<dbReference type="GeneID" id="101855388"/>
<protein>
    <recommendedName>
        <fullName evidence="2">RING-type E3 ubiquitin transferase</fullName>
        <ecNumber evidence="2">2.3.2.27</ecNumber>
    </recommendedName>
</protein>
<feature type="region of interest" description="Disordered" evidence="9">
    <location>
        <begin position="280"/>
        <end position="319"/>
    </location>
</feature>
<gene>
    <name evidence="12" type="primary">LOC101855388</name>
</gene>